<dbReference type="Pfam" id="PF03938">
    <property type="entry name" value="OmpH"/>
    <property type="match status" value="1"/>
</dbReference>
<evidence type="ECO:0008006" key="7">
    <source>
        <dbReference type="Google" id="ProtNLM"/>
    </source>
</evidence>
<protein>
    <recommendedName>
        <fullName evidence="7">Periplasmic chaperone for outer membrane proteins Skp</fullName>
    </recommendedName>
</protein>
<comment type="similarity">
    <text evidence="1">Belongs to the Skp family.</text>
</comment>
<comment type="caution">
    <text evidence="5">The sequence shown here is derived from an EMBL/GenBank/DDBJ whole genome shotgun (WGS) entry which is preliminary data.</text>
</comment>
<evidence type="ECO:0000256" key="1">
    <source>
        <dbReference type="ARBA" id="ARBA00009091"/>
    </source>
</evidence>
<keyword evidence="6" id="KW-1185">Reference proteome</keyword>
<dbReference type="Gene3D" id="3.30.910.20">
    <property type="entry name" value="Skp domain"/>
    <property type="match status" value="1"/>
</dbReference>
<dbReference type="InterPro" id="IPR005632">
    <property type="entry name" value="Chaperone_Skp"/>
</dbReference>
<keyword evidence="3" id="KW-0175">Coiled coil</keyword>
<sequence length="192" mass="21528">MKLKKLFLTSLVLGLSSIGGISATSYAAPAPSSVVVAIVNYDQLVQSSKAFADGAQVFNEKFQQRNNDLEALGQQLQKENNELEKLKQQLDADLQSGKLTGAQLKTRESAFNQKAQDFEKKYTDYQNKVQQLQKEMNDYQNVELDKVDKAVRDIVAKYAQDQKITLIIDSRAAIYYTNAVDVTSELLKLVQK</sequence>
<dbReference type="Proteomes" id="UP000265691">
    <property type="component" value="Unassembled WGS sequence"/>
</dbReference>
<feature type="coiled-coil region" evidence="3">
    <location>
        <begin position="59"/>
        <end position="142"/>
    </location>
</feature>
<name>A0A3A1Y858_9GAMM</name>
<dbReference type="AlphaFoldDB" id="A0A3A1Y858"/>
<dbReference type="GO" id="GO:0051082">
    <property type="term" value="F:unfolded protein binding"/>
    <property type="evidence" value="ECO:0007669"/>
    <property type="project" value="InterPro"/>
</dbReference>
<organism evidence="5 6">
    <name type="scientific">Psittacicella hinzii</name>
    <dbReference type="NCBI Taxonomy" id="2028575"/>
    <lineage>
        <taxon>Bacteria</taxon>
        <taxon>Pseudomonadati</taxon>
        <taxon>Pseudomonadota</taxon>
        <taxon>Gammaproteobacteria</taxon>
        <taxon>Pasteurellales</taxon>
        <taxon>Psittacicellaceae</taxon>
        <taxon>Psittacicella</taxon>
    </lineage>
</organism>
<proteinExistence type="inferred from homology"/>
<dbReference type="SMART" id="SM00935">
    <property type="entry name" value="OmpH"/>
    <property type="match status" value="1"/>
</dbReference>
<reference evidence="5 6" key="1">
    <citation type="submission" date="2017-08" db="EMBL/GenBank/DDBJ databases">
        <title>Reclassification of Bisgaard taxon 37 and 44.</title>
        <authorList>
            <person name="Christensen H."/>
        </authorList>
    </citation>
    <scope>NUCLEOTIDE SEQUENCE [LARGE SCALE GENOMIC DNA]</scope>
    <source>
        <strain evidence="5 6">B96_3</strain>
    </source>
</reference>
<keyword evidence="2 4" id="KW-0732">Signal</keyword>
<evidence type="ECO:0000256" key="4">
    <source>
        <dbReference type="SAM" id="SignalP"/>
    </source>
</evidence>
<dbReference type="PANTHER" id="PTHR35089:SF1">
    <property type="entry name" value="CHAPERONE PROTEIN SKP"/>
    <property type="match status" value="1"/>
</dbReference>
<feature type="signal peptide" evidence="4">
    <location>
        <begin position="1"/>
        <end position="27"/>
    </location>
</feature>
<dbReference type="SUPFAM" id="SSF111384">
    <property type="entry name" value="OmpH-like"/>
    <property type="match status" value="1"/>
</dbReference>
<dbReference type="GO" id="GO:0050821">
    <property type="term" value="P:protein stabilization"/>
    <property type="evidence" value="ECO:0007669"/>
    <property type="project" value="TreeGrafter"/>
</dbReference>
<dbReference type="RefSeq" id="WP_119524796.1">
    <property type="nucleotide sequence ID" value="NZ_NRHC01000033.1"/>
</dbReference>
<accession>A0A3A1Y858</accession>
<evidence type="ECO:0000256" key="2">
    <source>
        <dbReference type="ARBA" id="ARBA00022729"/>
    </source>
</evidence>
<evidence type="ECO:0000313" key="5">
    <source>
        <dbReference type="EMBL" id="RIY33420.1"/>
    </source>
</evidence>
<dbReference type="EMBL" id="NRHC01000033">
    <property type="protein sequence ID" value="RIY33420.1"/>
    <property type="molecule type" value="Genomic_DNA"/>
</dbReference>
<evidence type="ECO:0000313" key="6">
    <source>
        <dbReference type="Proteomes" id="UP000265691"/>
    </source>
</evidence>
<gene>
    <name evidence="5" type="ORF">CKF54_02950</name>
</gene>
<dbReference type="GO" id="GO:0005829">
    <property type="term" value="C:cytosol"/>
    <property type="evidence" value="ECO:0007669"/>
    <property type="project" value="TreeGrafter"/>
</dbReference>
<dbReference type="PANTHER" id="PTHR35089">
    <property type="entry name" value="CHAPERONE PROTEIN SKP"/>
    <property type="match status" value="1"/>
</dbReference>
<dbReference type="OrthoDB" id="5676436at2"/>
<feature type="chain" id="PRO_5017358728" description="Periplasmic chaperone for outer membrane proteins Skp" evidence="4">
    <location>
        <begin position="28"/>
        <end position="192"/>
    </location>
</feature>
<evidence type="ECO:0000256" key="3">
    <source>
        <dbReference type="SAM" id="Coils"/>
    </source>
</evidence>
<dbReference type="InterPro" id="IPR024930">
    <property type="entry name" value="Skp_dom_sf"/>
</dbReference>